<sequence length="466" mass="49446">MAETTSEKAAKAISREIKAYLGGTIEPGFAVIRYPPGFHYNVQYGATEIYYNPHTFHLIDRLCVAHGNGTASLTSSSFSAKFASVLGAVGYHVSTADAAAAAKASKAFSKQEKQVIAEFESAFGRISQRMIKASGAVPATKAGYIVAYVQKTYPGSPPPIPFNLAAFGAAYTQWLSMGQQLEKSARQQQDALHLVAAATENSIGPSALNGGMKTGPDAWSVAYSGLPDNNTIVASLTDASRTLTVTFELQRDGVDTVSLRLNDQDLGTIPQSDLRLTLSHDGAAKGTTVDDLWSAAQKIEMSIVYTGITVLRTDPVEISADLKTGWYSRQILTDIVNKTGKDVTGLQLEGTRFSVGELFGKDKSFARVRTFVISQPPTVTMRFHGTHTGAAKLTAEISANQPAQLDLGEIVSFGGETAGFNVLDVEDGSDDVVSITLGPASPMDFTTVPPVDQTAHVIGGVVVFPP</sequence>
<keyword evidence="2" id="KW-1185">Reference proteome</keyword>
<gene>
    <name evidence="1" type="ORF">D9R08_17100</name>
</gene>
<proteinExistence type="predicted"/>
<reference evidence="1 2" key="1">
    <citation type="submission" date="2018-10" db="EMBL/GenBank/DDBJ databases">
        <authorList>
            <person name="Jung H.S."/>
            <person name="Jeon C.O."/>
        </authorList>
    </citation>
    <scope>NUCLEOTIDE SEQUENCE [LARGE SCALE GENOMIC DNA]</scope>
    <source>
        <strain evidence="1 2">MA-7-27</strain>
    </source>
</reference>
<name>A0A3L9YD47_9RHOB</name>
<dbReference type="AlphaFoldDB" id="A0A3L9YD47"/>
<dbReference type="OrthoDB" id="9113695at2"/>
<protein>
    <submittedName>
        <fullName evidence="1">Uncharacterized protein</fullName>
    </submittedName>
</protein>
<organism evidence="1 2">
    <name type="scientific">Rhodophyticola porphyridii</name>
    <dbReference type="NCBI Taxonomy" id="1852017"/>
    <lineage>
        <taxon>Bacteria</taxon>
        <taxon>Pseudomonadati</taxon>
        <taxon>Pseudomonadota</taxon>
        <taxon>Alphaproteobacteria</taxon>
        <taxon>Rhodobacterales</taxon>
        <taxon>Roseobacteraceae</taxon>
        <taxon>Rhodophyticola</taxon>
    </lineage>
</organism>
<accession>A0A3L9YD47</accession>
<dbReference type="RefSeq" id="WP_121899289.1">
    <property type="nucleotide sequence ID" value="NZ_RCNT01000010.1"/>
</dbReference>
<dbReference type="EMBL" id="RCNT01000010">
    <property type="protein sequence ID" value="RMA40880.1"/>
    <property type="molecule type" value="Genomic_DNA"/>
</dbReference>
<evidence type="ECO:0000313" key="2">
    <source>
        <dbReference type="Proteomes" id="UP000281343"/>
    </source>
</evidence>
<dbReference type="Proteomes" id="UP000281343">
    <property type="component" value="Unassembled WGS sequence"/>
</dbReference>
<evidence type="ECO:0000313" key="1">
    <source>
        <dbReference type="EMBL" id="RMA40880.1"/>
    </source>
</evidence>
<comment type="caution">
    <text evidence="1">The sequence shown here is derived from an EMBL/GenBank/DDBJ whole genome shotgun (WGS) entry which is preliminary data.</text>
</comment>